<keyword evidence="1" id="KW-0175">Coiled coil</keyword>
<name>A0A834YUC4_TETSI</name>
<dbReference type="EMBL" id="JABCRI010000016">
    <property type="protein sequence ID" value="KAF8391791.1"/>
    <property type="molecule type" value="Genomic_DNA"/>
</dbReference>
<dbReference type="AlphaFoldDB" id="A0A834YUC4"/>
<organism evidence="3 4">
    <name type="scientific">Tetracentron sinense</name>
    <name type="common">Spur-leaf</name>
    <dbReference type="NCBI Taxonomy" id="13715"/>
    <lineage>
        <taxon>Eukaryota</taxon>
        <taxon>Viridiplantae</taxon>
        <taxon>Streptophyta</taxon>
        <taxon>Embryophyta</taxon>
        <taxon>Tracheophyta</taxon>
        <taxon>Spermatophyta</taxon>
        <taxon>Magnoliopsida</taxon>
        <taxon>Trochodendrales</taxon>
        <taxon>Trochodendraceae</taxon>
        <taxon>Tetracentron</taxon>
    </lineage>
</organism>
<proteinExistence type="predicted"/>
<evidence type="ECO:0000256" key="1">
    <source>
        <dbReference type="SAM" id="Coils"/>
    </source>
</evidence>
<dbReference type="OMA" id="HIEEHND"/>
<feature type="region of interest" description="Disordered" evidence="2">
    <location>
        <begin position="1"/>
        <end position="28"/>
    </location>
</feature>
<feature type="compositionally biased region" description="Acidic residues" evidence="2">
    <location>
        <begin position="16"/>
        <end position="26"/>
    </location>
</feature>
<gene>
    <name evidence="3" type="ORF">HHK36_022025</name>
</gene>
<comment type="caution">
    <text evidence="3">The sequence shown here is derived from an EMBL/GenBank/DDBJ whole genome shotgun (WGS) entry which is preliminary data.</text>
</comment>
<evidence type="ECO:0000256" key="2">
    <source>
        <dbReference type="SAM" id="MobiDB-lite"/>
    </source>
</evidence>
<accession>A0A834YUC4</accession>
<keyword evidence="4" id="KW-1185">Reference proteome</keyword>
<evidence type="ECO:0000313" key="3">
    <source>
        <dbReference type="EMBL" id="KAF8391791.1"/>
    </source>
</evidence>
<dbReference type="OrthoDB" id="1859317at2759"/>
<feature type="coiled-coil region" evidence="1">
    <location>
        <begin position="31"/>
        <end position="65"/>
    </location>
</feature>
<sequence length="88" mass="10444">MHEDDRMIEDSVTMEPDAEVNNEEDEKDKRIRELSLELHRSKQREDEYKERLDKLLKDIARHTNNITKSVQDVVNNVKEIESKGGKDH</sequence>
<protein>
    <submittedName>
        <fullName evidence="3">Uncharacterized protein</fullName>
    </submittedName>
</protein>
<reference evidence="3 4" key="1">
    <citation type="submission" date="2020-04" db="EMBL/GenBank/DDBJ databases">
        <title>Plant Genome Project.</title>
        <authorList>
            <person name="Zhang R.-G."/>
        </authorList>
    </citation>
    <scope>NUCLEOTIDE SEQUENCE [LARGE SCALE GENOMIC DNA]</scope>
    <source>
        <strain evidence="3">YNK0</strain>
        <tissue evidence="3">Leaf</tissue>
    </source>
</reference>
<evidence type="ECO:0000313" key="4">
    <source>
        <dbReference type="Proteomes" id="UP000655225"/>
    </source>
</evidence>
<dbReference type="Proteomes" id="UP000655225">
    <property type="component" value="Unassembled WGS sequence"/>
</dbReference>